<dbReference type="EMBL" id="QGNW01002501">
    <property type="protein sequence ID" value="RVW19187.1"/>
    <property type="molecule type" value="Genomic_DNA"/>
</dbReference>
<protein>
    <submittedName>
        <fullName evidence="1">Uncharacterized protein</fullName>
    </submittedName>
</protein>
<dbReference type="Proteomes" id="UP000288805">
    <property type="component" value="Unassembled WGS sequence"/>
</dbReference>
<proteinExistence type="predicted"/>
<organism evidence="1 2">
    <name type="scientific">Vitis vinifera</name>
    <name type="common">Grape</name>
    <dbReference type="NCBI Taxonomy" id="29760"/>
    <lineage>
        <taxon>Eukaryota</taxon>
        <taxon>Viridiplantae</taxon>
        <taxon>Streptophyta</taxon>
        <taxon>Embryophyta</taxon>
        <taxon>Tracheophyta</taxon>
        <taxon>Spermatophyta</taxon>
        <taxon>Magnoliopsida</taxon>
        <taxon>eudicotyledons</taxon>
        <taxon>Gunneridae</taxon>
        <taxon>Pentapetalae</taxon>
        <taxon>rosids</taxon>
        <taxon>Vitales</taxon>
        <taxon>Vitaceae</taxon>
        <taxon>Viteae</taxon>
        <taxon>Vitis</taxon>
    </lineage>
</organism>
<sequence>MNFLSYVVELSRGWDEPNARDMGRMTSQPNAKAEMYILNEEIDMKAKFTVMARRLEELEMKKMQEMQAISQTPLQAMPWAICLSYEHLVEECPTIPVYQQPAQAPQQASNLEQAIVNLSKVGGDFVGAQKSINAQLSQRIDSAHKRESSQVRDVKAVITLRSGGTVKQLMKEKEEKREFWPLVLLPLRDIFGALPGVHFIHTIYCFEAWEVRNPTLQTVFKSELKRKIYGHYKKTAPS</sequence>
<gene>
    <name evidence="1" type="ORF">CK203_093888</name>
</gene>
<reference evidence="1 2" key="1">
    <citation type="journal article" date="2018" name="PLoS Genet.">
        <title>Population sequencing reveals clonal diversity and ancestral inbreeding in the grapevine cultivar Chardonnay.</title>
        <authorList>
            <person name="Roach M.J."/>
            <person name="Johnson D.L."/>
            <person name="Bohlmann J."/>
            <person name="van Vuuren H.J."/>
            <person name="Jones S.J."/>
            <person name="Pretorius I.S."/>
            <person name="Schmidt S.A."/>
            <person name="Borneman A.R."/>
        </authorList>
    </citation>
    <scope>NUCLEOTIDE SEQUENCE [LARGE SCALE GENOMIC DNA]</scope>
    <source>
        <strain evidence="2">cv. Chardonnay</strain>
        <tissue evidence="1">Leaf</tissue>
    </source>
</reference>
<comment type="caution">
    <text evidence="1">The sequence shown here is derived from an EMBL/GenBank/DDBJ whole genome shotgun (WGS) entry which is preliminary data.</text>
</comment>
<accession>A0A438C7F3</accession>
<evidence type="ECO:0000313" key="1">
    <source>
        <dbReference type="EMBL" id="RVW19187.1"/>
    </source>
</evidence>
<evidence type="ECO:0000313" key="2">
    <source>
        <dbReference type="Proteomes" id="UP000288805"/>
    </source>
</evidence>
<dbReference type="AlphaFoldDB" id="A0A438C7F3"/>
<name>A0A438C7F3_VITVI</name>